<protein>
    <submittedName>
        <fullName evidence="1">Uncharacterized protein</fullName>
    </submittedName>
</protein>
<dbReference type="Proteomes" id="UP000479710">
    <property type="component" value="Unassembled WGS sequence"/>
</dbReference>
<organism evidence="1 2">
    <name type="scientific">Oryza meyeriana var. granulata</name>
    <dbReference type="NCBI Taxonomy" id="110450"/>
    <lineage>
        <taxon>Eukaryota</taxon>
        <taxon>Viridiplantae</taxon>
        <taxon>Streptophyta</taxon>
        <taxon>Embryophyta</taxon>
        <taxon>Tracheophyta</taxon>
        <taxon>Spermatophyta</taxon>
        <taxon>Magnoliopsida</taxon>
        <taxon>Liliopsida</taxon>
        <taxon>Poales</taxon>
        <taxon>Poaceae</taxon>
        <taxon>BOP clade</taxon>
        <taxon>Oryzoideae</taxon>
        <taxon>Oryzeae</taxon>
        <taxon>Oryzinae</taxon>
        <taxon>Oryza</taxon>
        <taxon>Oryza meyeriana</taxon>
    </lineage>
</organism>
<dbReference type="AlphaFoldDB" id="A0A6G1CNH5"/>
<evidence type="ECO:0000313" key="2">
    <source>
        <dbReference type="Proteomes" id="UP000479710"/>
    </source>
</evidence>
<comment type="caution">
    <text evidence="1">The sequence shown here is derived from an EMBL/GenBank/DDBJ whole genome shotgun (WGS) entry which is preliminary data.</text>
</comment>
<sequence length="76" mass="8371">MEAKRRVLSLTSQGADGEKSLWRSCQPVLDGSGSSEATTVVGGARRWWRPTAMVLDRVGRVGSCRHALNGSDDRWR</sequence>
<gene>
    <name evidence="1" type="ORF">E2562_003620</name>
</gene>
<proteinExistence type="predicted"/>
<evidence type="ECO:0000313" key="1">
    <source>
        <dbReference type="EMBL" id="KAF0901670.1"/>
    </source>
</evidence>
<reference evidence="1 2" key="1">
    <citation type="submission" date="2019-11" db="EMBL/GenBank/DDBJ databases">
        <title>Whole genome sequence of Oryza granulata.</title>
        <authorList>
            <person name="Li W."/>
        </authorList>
    </citation>
    <scope>NUCLEOTIDE SEQUENCE [LARGE SCALE GENOMIC DNA]</scope>
    <source>
        <strain evidence="2">cv. Menghai</strain>
        <tissue evidence="1">Leaf</tissue>
    </source>
</reference>
<dbReference type="EMBL" id="SPHZ02000008">
    <property type="protein sequence ID" value="KAF0901670.1"/>
    <property type="molecule type" value="Genomic_DNA"/>
</dbReference>
<accession>A0A6G1CNH5</accession>
<name>A0A6G1CNH5_9ORYZ</name>
<keyword evidence="2" id="KW-1185">Reference proteome</keyword>